<keyword evidence="2" id="KW-1133">Transmembrane helix</keyword>
<evidence type="ECO:0000313" key="4">
    <source>
        <dbReference type="EMBL" id="GGF13943.1"/>
    </source>
</evidence>
<sequence length="198" mass="22136">MSPRRRPATSAAEPESALEPGTVLEPDDADFTTVFRGEEFDQIVSERVVARVRTSARVLFWPTILLIAVAAASGYFLGRLPEAWQNLAATALAVAMFVFLWLLPFVAWLAHRYTVTTRRVIAVRGLFVRERQEVSLRRGFDVTLRRRGLQALFRSGDVTIHSGSEHPLVMRDVPDARLIVSVLTDLSERGALERGFSS</sequence>
<dbReference type="PANTHER" id="PTHR37938">
    <property type="entry name" value="BLL0215 PROTEIN"/>
    <property type="match status" value="1"/>
</dbReference>
<dbReference type="PANTHER" id="PTHR37938:SF1">
    <property type="entry name" value="BLL0215 PROTEIN"/>
    <property type="match status" value="1"/>
</dbReference>
<keyword evidence="2" id="KW-0472">Membrane</keyword>
<dbReference type="Pfam" id="PF03703">
    <property type="entry name" value="bPH_2"/>
    <property type="match status" value="1"/>
</dbReference>
<feature type="transmembrane region" description="Helical" evidence="2">
    <location>
        <begin position="58"/>
        <end position="77"/>
    </location>
</feature>
<reference evidence="4 5" key="1">
    <citation type="journal article" date="2014" name="Int. J. Syst. Evol. Microbiol.">
        <title>Complete genome sequence of Corynebacterium casei LMG S-19264T (=DSM 44701T), isolated from a smear-ripened cheese.</title>
        <authorList>
            <consortium name="US DOE Joint Genome Institute (JGI-PGF)"/>
            <person name="Walter F."/>
            <person name="Albersmeier A."/>
            <person name="Kalinowski J."/>
            <person name="Ruckert C."/>
        </authorList>
    </citation>
    <scope>NUCLEOTIDE SEQUENCE [LARGE SCALE GENOMIC DNA]</scope>
    <source>
        <strain evidence="4 5">CGMCC 1.12976</strain>
    </source>
</reference>
<feature type="region of interest" description="Disordered" evidence="1">
    <location>
        <begin position="1"/>
        <end position="20"/>
    </location>
</feature>
<feature type="domain" description="YdbS-like PH" evidence="3">
    <location>
        <begin position="108"/>
        <end position="177"/>
    </location>
</feature>
<evidence type="ECO:0000256" key="1">
    <source>
        <dbReference type="SAM" id="MobiDB-lite"/>
    </source>
</evidence>
<evidence type="ECO:0000259" key="3">
    <source>
        <dbReference type="Pfam" id="PF03703"/>
    </source>
</evidence>
<organism evidence="4 5">
    <name type="scientific">Subtercola lobariae</name>
    <dbReference type="NCBI Taxonomy" id="1588641"/>
    <lineage>
        <taxon>Bacteria</taxon>
        <taxon>Bacillati</taxon>
        <taxon>Actinomycetota</taxon>
        <taxon>Actinomycetes</taxon>
        <taxon>Micrococcales</taxon>
        <taxon>Microbacteriaceae</taxon>
        <taxon>Subtercola</taxon>
    </lineage>
</organism>
<comment type="caution">
    <text evidence="4">The sequence shown here is derived from an EMBL/GenBank/DDBJ whole genome shotgun (WGS) entry which is preliminary data.</text>
</comment>
<dbReference type="AlphaFoldDB" id="A0A917B005"/>
<accession>A0A917B005</accession>
<name>A0A917B005_9MICO</name>
<protein>
    <recommendedName>
        <fullName evidence="3">YdbS-like PH domain-containing protein</fullName>
    </recommendedName>
</protein>
<dbReference type="EMBL" id="BMGP01000001">
    <property type="protein sequence ID" value="GGF13943.1"/>
    <property type="molecule type" value="Genomic_DNA"/>
</dbReference>
<evidence type="ECO:0000256" key="2">
    <source>
        <dbReference type="SAM" id="Phobius"/>
    </source>
</evidence>
<dbReference type="InterPro" id="IPR005182">
    <property type="entry name" value="YdbS-like_PH"/>
</dbReference>
<keyword evidence="5" id="KW-1185">Reference proteome</keyword>
<dbReference type="RefSeq" id="WP_188673079.1">
    <property type="nucleotide sequence ID" value="NZ_BMGP01000001.1"/>
</dbReference>
<feature type="transmembrane region" description="Helical" evidence="2">
    <location>
        <begin position="89"/>
        <end position="110"/>
    </location>
</feature>
<keyword evidence="2" id="KW-0812">Transmembrane</keyword>
<proteinExistence type="predicted"/>
<dbReference type="Proteomes" id="UP000598775">
    <property type="component" value="Unassembled WGS sequence"/>
</dbReference>
<gene>
    <name evidence="4" type="ORF">GCM10011399_04790</name>
</gene>
<evidence type="ECO:0000313" key="5">
    <source>
        <dbReference type="Proteomes" id="UP000598775"/>
    </source>
</evidence>